<dbReference type="RefSeq" id="WP_203918833.1">
    <property type="nucleotide sequence ID" value="NZ_BONZ01000031.1"/>
</dbReference>
<dbReference type="AlphaFoldDB" id="A0A8J3QRZ6"/>
<dbReference type="EMBL" id="BONZ01000031">
    <property type="protein sequence ID" value="GIH15197.1"/>
    <property type="molecule type" value="Genomic_DNA"/>
</dbReference>
<feature type="compositionally biased region" description="Basic residues" evidence="1">
    <location>
        <begin position="293"/>
        <end position="303"/>
    </location>
</feature>
<evidence type="ECO:0000256" key="1">
    <source>
        <dbReference type="SAM" id="MobiDB-lite"/>
    </source>
</evidence>
<feature type="region of interest" description="Disordered" evidence="1">
    <location>
        <begin position="257"/>
        <end position="303"/>
    </location>
</feature>
<comment type="caution">
    <text evidence="2">The sequence shown here is derived from an EMBL/GenBank/DDBJ whole genome shotgun (WGS) entry which is preliminary data.</text>
</comment>
<proteinExistence type="predicted"/>
<dbReference type="Proteomes" id="UP000642748">
    <property type="component" value="Unassembled WGS sequence"/>
</dbReference>
<sequence length="303" mass="32319">MPLVREAEVDDYWPMYGALYVKDVREPDRAGPPVGELLAEGVVRTSLGSMARAGDGWLMDVANDCEHVVRIEVHDGPPPADDLSRWDAVIETPYASSGVAGLNVVSGGPVGEPVVLGRPGLYRARCARRPRFPGSGPIGVAYRYRLQFWPVDAPPEPPQVLRRRDVVGGDRPGAVRDPNDTGYHAAVADVVALLLWAAEATTPVTLSWLADRLLTSAATIRTVLEHPAAGLLVVAGDLDDAEAPLTITIHEDSIFPNARPRGGFPTRAAPAPAPASAAARRAATKATAAGRPKIARQHRRKSQ</sequence>
<gene>
    <name evidence="2" type="ORF">Raf01_33690</name>
</gene>
<protein>
    <submittedName>
        <fullName evidence="2">Uncharacterized protein</fullName>
    </submittedName>
</protein>
<evidence type="ECO:0000313" key="3">
    <source>
        <dbReference type="Proteomes" id="UP000642748"/>
    </source>
</evidence>
<evidence type="ECO:0000313" key="2">
    <source>
        <dbReference type="EMBL" id="GIH15197.1"/>
    </source>
</evidence>
<reference evidence="2" key="1">
    <citation type="submission" date="2021-01" db="EMBL/GenBank/DDBJ databases">
        <title>Whole genome shotgun sequence of Rugosimonospora africana NBRC 104875.</title>
        <authorList>
            <person name="Komaki H."/>
            <person name="Tamura T."/>
        </authorList>
    </citation>
    <scope>NUCLEOTIDE SEQUENCE</scope>
    <source>
        <strain evidence="2">NBRC 104875</strain>
    </source>
</reference>
<keyword evidence="3" id="KW-1185">Reference proteome</keyword>
<name>A0A8J3QRZ6_9ACTN</name>
<accession>A0A8J3QRZ6</accession>
<feature type="compositionally biased region" description="Low complexity" evidence="1">
    <location>
        <begin position="258"/>
        <end position="292"/>
    </location>
</feature>
<organism evidence="2 3">
    <name type="scientific">Rugosimonospora africana</name>
    <dbReference type="NCBI Taxonomy" id="556532"/>
    <lineage>
        <taxon>Bacteria</taxon>
        <taxon>Bacillati</taxon>
        <taxon>Actinomycetota</taxon>
        <taxon>Actinomycetes</taxon>
        <taxon>Micromonosporales</taxon>
        <taxon>Micromonosporaceae</taxon>
        <taxon>Rugosimonospora</taxon>
    </lineage>
</organism>